<name>A0A0B7I624_9FLAO</name>
<evidence type="ECO:0000256" key="1">
    <source>
        <dbReference type="SAM" id="SignalP"/>
    </source>
</evidence>
<dbReference type="InterPro" id="IPR019613">
    <property type="entry name" value="DUF4198"/>
</dbReference>
<dbReference type="Gene3D" id="2.60.40.10">
    <property type="entry name" value="Immunoglobulins"/>
    <property type="match status" value="1"/>
</dbReference>
<gene>
    <name evidence="2" type="ORF">CCAND38_240011</name>
    <name evidence="3" type="ORF">CCAND93_110021</name>
</gene>
<reference evidence="4 5" key="1">
    <citation type="submission" date="2015-01" db="EMBL/GenBank/DDBJ databases">
        <authorList>
            <person name="MANFREDI Pablo"/>
        </authorList>
    </citation>
    <scope>NUCLEOTIDE SEQUENCE [LARGE SCALE GENOMIC DNA]</scope>
    <source>
        <strain evidence="2 5">CcD38</strain>
        <strain evidence="3 4">CcD93</strain>
    </source>
</reference>
<dbReference type="EMBL" id="CDOL01000013">
    <property type="protein sequence ID" value="CEN50298.1"/>
    <property type="molecule type" value="Genomic_DNA"/>
</dbReference>
<dbReference type="Pfam" id="PF10670">
    <property type="entry name" value="DUF4198"/>
    <property type="match status" value="1"/>
</dbReference>
<feature type="chain" id="PRO_5010413221" description="DUF4198 domain-containing protein" evidence="1">
    <location>
        <begin position="21"/>
        <end position="233"/>
    </location>
</feature>
<evidence type="ECO:0000313" key="5">
    <source>
        <dbReference type="Proteomes" id="UP000045051"/>
    </source>
</evidence>
<protein>
    <recommendedName>
        <fullName evidence="6">DUF4198 domain-containing protein</fullName>
    </recommendedName>
</protein>
<proteinExistence type="predicted"/>
<keyword evidence="5" id="KW-1185">Reference proteome</keyword>
<feature type="signal peptide" evidence="1">
    <location>
        <begin position="1"/>
        <end position="20"/>
    </location>
</feature>
<dbReference type="RefSeq" id="WP_392419902.1">
    <property type="nucleotide sequence ID" value="NZ_CP171102.1"/>
</dbReference>
<sequence>MMKKTISFIVLFCLAITAKAHTVWLETNTSGKLNKQHEVKIFFGELESPTFSEKWFSDIRDIDVKVTYPSGKVESLQKTKRESHYVAFFTPTEKGTYTVSVAHLVKDVFREMKITYQSVAFVNVNSKEKKDLQFGNLPVQLSAENTDFKVGQKNKIKILKEGNVAEKERVNISYENGWGQSFRSNNKGEISFTLPWKGKYIVEYSYSKKETGTHNGADYKSDYQTITYVIYAK</sequence>
<dbReference type="InterPro" id="IPR013783">
    <property type="entry name" value="Ig-like_fold"/>
</dbReference>
<dbReference type="AlphaFoldDB" id="A0A0B7I624"/>
<accession>A0A0B7I624</accession>
<evidence type="ECO:0000313" key="3">
    <source>
        <dbReference type="EMBL" id="CEN50298.1"/>
    </source>
</evidence>
<dbReference type="Proteomes" id="UP000038200">
    <property type="component" value="Unassembled WGS sequence"/>
</dbReference>
<dbReference type="EMBL" id="CDOI01000134">
    <property type="protein sequence ID" value="CEN45368.1"/>
    <property type="molecule type" value="Genomic_DNA"/>
</dbReference>
<dbReference type="STRING" id="1848903.CCAND38_240011"/>
<dbReference type="InterPro" id="IPR014756">
    <property type="entry name" value="Ig_E-set"/>
</dbReference>
<keyword evidence="1" id="KW-0732">Signal</keyword>
<evidence type="ECO:0000313" key="2">
    <source>
        <dbReference type="EMBL" id="CEN45368.1"/>
    </source>
</evidence>
<dbReference type="Proteomes" id="UP000045051">
    <property type="component" value="Unassembled WGS sequence"/>
</dbReference>
<evidence type="ECO:0008006" key="6">
    <source>
        <dbReference type="Google" id="ProtNLM"/>
    </source>
</evidence>
<dbReference type="SUPFAM" id="SSF81296">
    <property type="entry name" value="E set domains"/>
    <property type="match status" value="1"/>
</dbReference>
<organism evidence="2 5">
    <name type="scientific">Capnocytophaga canis</name>
    <dbReference type="NCBI Taxonomy" id="1848903"/>
    <lineage>
        <taxon>Bacteria</taxon>
        <taxon>Pseudomonadati</taxon>
        <taxon>Bacteroidota</taxon>
        <taxon>Flavobacteriia</taxon>
        <taxon>Flavobacteriales</taxon>
        <taxon>Flavobacteriaceae</taxon>
        <taxon>Capnocytophaga</taxon>
    </lineage>
</organism>
<evidence type="ECO:0000313" key="4">
    <source>
        <dbReference type="Proteomes" id="UP000038200"/>
    </source>
</evidence>